<dbReference type="Proteomes" id="UP000034448">
    <property type="component" value="Unassembled WGS sequence"/>
</dbReference>
<dbReference type="EMBL" id="LBSJ01000003">
    <property type="protein sequence ID" value="KKQ16241.1"/>
    <property type="molecule type" value="Genomic_DNA"/>
</dbReference>
<evidence type="ECO:0000256" key="1">
    <source>
        <dbReference type="SAM" id="MobiDB-lite"/>
    </source>
</evidence>
<comment type="caution">
    <text evidence="2">The sequence shown here is derived from an EMBL/GenBank/DDBJ whole genome shotgun (WGS) entry which is preliminary data.</text>
</comment>
<accession>A0A0G0IJP8</accession>
<gene>
    <name evidence="2" type="ORF">US28_C0003G0005</name>
</gene>
<name>A0A0G0IJP8_9BACT</name>
<proteinExistence type="predicted"/>
<feature type="compositionally biased region" description="Basic and acidic residues" evidence="1">
    <location>
        <begin position="151"/>
        <end position="166"/>
    </location>
</feature>
<evidence type="ECO:0000313" key="3">
    <source>
        <dbReference type="Proteomes" id="UP000034448"/>
    </source>
</evidence>
<sequence length="166" mass="19510">MFFKRTSFNNRVVQGEWHALWQTSVEHSENINFEVIDLQWKGEYLYIANRSKSEQNPDGGYLWKAQCSVYDSQYVIGTYVAIEDSVMARGTIYLVIHRSGRHMLGHWMGCNFDSEWAHGLMAMAQERERLAELLERHVQEFPSMPYWSGPDRSEARSDNHERTTNE</sequence>
<evidence type="ECO:0000313" key="2">
    <source>
        <dbReference type="EMBL" id="KKQ16241.1"/>
    </source>
</evidence>
<dbReference type="AlphaFoldDB" id="A0A0G0IJP8"/>
<protein>
    <submittedName>
        <fullName evidence="2">Transcriptional regulator, XRE family</fullName>
    </submittedName>
</protein>
<reference evidence="2 3" key="1">
    <citation type="journal article" date="2015" name="Nature">
        <title>rRNA introns, odd ribosomes, and small enigmatic genomes across a large radiation of phyla.</title>
        <authorList>
            <person name="Brown C.T."/>
            <person name="Hug L.A."/>
            <person name="Thomas B.C."/>
            <person name="Sharon I."/>
            <person name="Castelle C.J."/>
            <person name="Singh A."/>
            <person name="Wilkins M.J."/>
            <person name="Williams K.H."/>
            <person name="Banfield J.F."/>
        </authorList>
    </citation>
    <scope>NUCLEOTIDE SEQUENCE [LARGE SCALE GENOMIC DNA]</scope>
</reference>
<feature type="region of interest" description="Disordered" evidence="1">
    <location>
        <begin position="145"/>
        <end position="166"/>
    </location>
</feature>
<organism evidence="2 3">
    <name type="scientific">Candidatus Daviesbacteria bacterium GW2011_GWA1_36_8</name>
    <dbReference type="NCBI Taxonomy" id="1618417"/>
    <lineage>
        <taxon>Bacteria</taxon>
        <taxon>Candidatus Daviesiibacteriota</taxon>
    </lineage>
</organism>